<accession>A0A0A9MVJ6</accession>
<reference evidence="1" key="2">
    <citation type="journal article" date="2015" name="Data Brief">
        <title>Shoot transcriptome of the giant reed, Arundo donax.</title>
        <authorList>
            <person name="Barrero R.A."/>
            <person name="Guerrero F.D."/>
            <person name="Moolhuijzen P."/>
            <person name="Goolsby J.A."/>
            <person name="Tidwell J."/>
            <person name="Bellgard S.E."/>
            <person name="Bellgard M.I."/>
        </authorList>
    </citation>
    <scope>NUCLEOTIDE SEQUENCE</scope>
    <source>
        <tissue evidence="1">Shoot tissue taken approximately 20 cm above the soil surface</tissue>
    </source>
</reference>
<evidence type="ECO:0000313" key="1">
    <source>
        <dbReference type="EMBL" id="JAD68161.1"/>
    </source>
</evidence>
<dbReference type="AlphaFoldDB" id="A0A0A9MVJ6"/>
<reference evidence="1" key="1">
    <citation type="submission" date="2014-09" db="EMBL/GenBank/DDBJ databases">
        <authorList>
            <person name="Magalhaes I.L.F."/>
            <person name="Oliveira U."/>
            <person name="Santos F.R."/>
            <person name="Vidigal T.H.D.A."/>
            <person name="Brescovit A.D."/>
            <person name="Santos A.J."/>
        </authorList>
    </citation>
    <scope>NUCLEOTIDE SEQUENCE</scope>
    <source>
        <tissue evidence="1">Shoot tissue taken approximately 20 cm above the soil surface</tissue>
    </source>
</reference>
<protein>
    <submittedName>
        <fullName evidence="1">Uncharacterized protein</fullName>
    </submittedName>
</protein>
<proteinExistence type="predicted"/>
<organism evidence="1">
    <name type="scientific">Arundo donax</name>
    <name type="common">Giant reed</name>
    <name type="synonym">Donax arundinaceus</name>
    <dbReference type="NCBI Taxonomy" id="35708"/>
    <lineage>
        <taxon>Eukaryota</taxon>
        <taxon>Viridiplantae</taxon>
        <taxon>Streptophyta</taxon>
        <taxon>Embryophyta</taxon>
        <taxon>Tracheophyta</taxon>
        <taxon>Spermatophyta</taxon>
        <taxon>Magnoliopsida</taxon>
        <taxon>Liliopsida</taxon>
        <taxon>Poales</taxon>
        <taxon>Poaceae</taxon>
        <taxon>PACMAD clade</taxon>
        <taxon>Arundinoideae</taxon>
        <taxon>Arundineae</taxon>
        <taxon>Arundo</taxon>
    </lineage>
</organism>
<name>A0A0A9MVJ6_ARUDO</name>
<dbReference type="EMBL" id="GBRH01229734">
    <property type="protein sequence ID" value="JAD68161.1"/>
    <property type="molecule type" value="Transcribed_RNA"/>
</dbReference>
<sequence>MYGTIRALKGLQMQVILELLICSRER</sequence>